<feature type="compositionally biased region" description="Basic and acidic residues" evidence="1">
    <location>
        <begin position="148"/>
        <end position="159"/>
    </location>
</feature>
<organism evidence="3 4">
    <name type="scientific">Sclerotinia nivalis</name>
    <dbReference type="NCBI Taxonomy" id="352851"/>
    <lineage>
        <taxon>Eukaryota</taxon>
        <taxon>Fungi</taxon>
        <taxon>Dikarya</taxon>
        <taxon>Ascomycota</taxon>
        <taxon>Pezizomycotina</taxon>
        <taxon>Leotiomycetes</taxon>
        <taxon>Helotiales</taxon>
        <taxon>Sclerotiniaceae</taxon>
        <taxon>Sclerotinia</taxon>
    </lineage>
</organism>
<evidence type="ECO:0000313" key="3">
    <source>
        <dbReference type="EMBL" id="KAJ8068315.1"/>
    </source>
</evidence>
<dbReference type="AlphaFoldDB" id="A0A9X0AST8"/>
<feature type="compositionally biased region" description="Low complexity" evidence="1">
    <location>
        <begin position="161"/>
        <end position="178"/>
    </location>
</feature>
<feature type="compositionally biased region" description="Low complexity" evidence="1">
    <location>
        <begin position="41"/>
        <end position="52"/>
    </location>
</feature>
<evidence type="ECO:0000256" key="2">
    <source>
        <dbReference type="SAM" id="SignalP"/>
    </source>
</evidence>
<sequence length="364" mass="41287">MTADASAHSNLVTLHTHFHSLLLKLSLTLHLSSPCPHSSNQQQPTQHPPTTHANRLSQHLSSLSPTYKPPPNPHDPLEVLYTLSPPAFHYLPRSTLLPPQIVRQGFMETPENSPPLLEGRRMQIMVIPRGVREVVIHFLVYDPVRKEKREKSTAKENRKISPLSSTSGSSSRDSSSNSKTANPQTQIQKQTSRNKLRKKISTNLHPTSKPRDQITNQRSTSRLSNTSAEPNARLSMNQNHNRDRDRDSNLNLNLDGMEIEVLRKEAMSVMDSEQREEDEQGEYVVMKRVVRLPRRVWCGRNINSNNFLSGELDAMHVMDRYEDAGEEANGEDVSVSQASFCCGYFHVVIDTGFSLLAFRYRRPV</sequence>
<evidence type="ECO:0000313" key="4">
    <source>
        <dbReference type="Proteomes" id="UP001152300"/>
    </source>
</evidence>
<feature type="region of interest" description="Disordered" evidence="1">
    <location>
        <begin position="148"/>
        <end position="251"/>
    </location>
</feature>
<evidence type="ECO:0000256" key="1">
    <source>
        <dbReference type="SAM" id="MobiDB-lite"/>
    </source>
</evidence>
<dbReference type="Proteomes" id="UP001152300">
    <property type="component" value="Unassembled WGS sequence"/>
</dbReference>
<comment type="caution">
    <text evidence="3">The sequence shown here is derived from an EMBL/GenBank/DDBJ whole genome shotgun (WGS) entry which is preliminary data.</text>
</comment>
<feature type="region of interest" description="Disordered" evidence="1">
    <location>
        <begin position="34"/>
        <end position="73"/>
    </location>
</feature>
<keyword evidence="4" id="KW-1185">Reference proteome</keyword>
<feature type="compositionally biased region" description="Polar residues" evidence="1">
    <location>
        <begin position="53"/>
        <end position="65"/>
    </location>
</feature>
<accession>A0A9X0AST8</accession>
<feature type="compositionally biased region" description="Polar residues" evidence="1">
    <location>
        <begin position="179"/>
        <end position="191"/>
    </location>
</feature>
<feature type="chain" id="PRO_5040831489" evidence="2">
    <location>
        <begin position="35"/>
        <end position="364"/>
    </location>
</feature>
<proteinExistence type="predicted"/>
<gene>
    <name evidence="3" type="ORF">OCU04_003878</name>
</gene>
<feature type="signal peptide" evidence="2">
    <location>
        <begin position="1"/>
        <end position="34"/>
    </location>
</feature>
<dbReference type="OrthoDB" id="3556934at2759"/>
<dbReference type="EMBL" id="JAPEIS010000003">
    <property type="protein sequence ID" value="KAJ8068315.1"/>
    <property type="molecule type" value="Genomic_DNA"/>
</dbReference>
<keyword evidence="2" id="KW-0732">Signal</keyword>
<reference evidence="3" key="1">
    <citation type="submission" date="2022-11" db="EMBL/GenBank/DDBJ databases">
        <title>Genome Resource of Sclerotinia nivalis Strain SnTB1, a Plant Pathogen Isolated from American Ginseng.</title>
        <authorList>
            <person name="Fan S."/>
        </authorList>
    </citation>
    <scope>NUCLEOTIDE SEQUENCE</scope>
    <source>
        <strain evidence="3">SnTB1</strain>
    </source>
</reference>
<feature type="compositionally biased region" description="Polar residues" evidence="1">
    <location>
        <begin position="213"/>
        <end position="239"/>
    </location>
</feature>
<name>A0A9X0AST8_9HELO</name>
<protein>
    <submittedName>
        <fullName evidence="3">Uncharacterized protein</fullName>
    </submittedName>
</protein>